<evidence type="ECO:0000313" key="1">
    <source>
        <dbReference type="EMBL" id="GFB08243.1"/>
    </source>
</evidence>
<organism evidence="1">
    <name type="scientific">Tanacetum cinerariifolium</name>
    <name type="common">Dalmatian daisy</name>
    <name type="synonym">Chrysanthemum cinerariifolium</name>
    <dbReference type="NCBI Taxonomy" id="118510"/>
    <lineage>
        <taxon>Eukaryota</taxon>
        <taxon>Viridiplantae</taxon>
        <taxon>Streptophyta</taxon>
        <taxon>Embryophyta</taxon>
        <taxon>Tracheophyta</taxon>
        <taxon>Spermatophyta</taxon>
        <taxon>Magnoliopsida</taxon>
        <taxon>eudicotyledons</taxon>
        <taxon>Gunneridae</taxon>
        <taxon>Pentapetalae</taxon>
        <taxon>asterids</taxon>
        <taxon>campanulids</taxon>
        <taxon>Asterales</taxon>
        <taxon>Asteraceae</taxon>
        <taxon>Asteroideae</taxon>
        <taxon>Anthemideae</taxon>
        <taxon>Anthemidinae</taxon>
        <taxon>Tanacetum</taxon>
    </lineage>
</organism>
<protein>
    <submittedName>
        <fullName evidence="1">Uncharacterized protein</fullName>
    </submittedName>
</protein>
<gene>
    <name evidence="1" type="ORF">Tci_680214</name>
</gene>
<dbReference type="AlphaFoldDB" id="A0A699KRU0"/>
<reference evidence="1" key="1">
    <citation type="journal article" date="2019" name="Sci. Rep.">
        <title>Draft genome of Tanacetum cinerariifolium, the natural source of mosquito coil.</title>
        <authorList>
            <person name="Yamashiro T."/>
            <person name="Shiraishi A."/>
            <person name="Satake H."/>
            <person name="Nakayama K."/>
        </authorList>
    </citation>
    <scope>NUCLEOTIDE SEQUENCE</scope>
</reference>
<accession>A0A699KRU0</accession>
<sequence length="121" mass="13203">MISKIHPIVPPNIKSLTLEKSNEAEKQEEEENSWIKEGSIAEIDADENLSLINKTVQDQGRMNDEDLFRVNDLDGDEVIVDVIAGENVEQDAIVAEKEVSAADEVVTTAVNIEVTAAATTP</sequence>
<dbReference type="EMBL" id="BKCJ010548192">
    <property type="protein sequence ID" value="GFB08243.1"/>
    <property type="molecule type" value="Genomic_DNA"/>
</dbReference>
<comment type="caution">
    <text evidence="1">The sequence shown here is derived from an EMBL/GenBank/DDBJ whole genome shotgun (WGS) entry which is preliminary data.</text>
</comment>
<proteinExistence type="predicted"/>
<name>A0A699KRU0_TANCI</name>